<dbReference type="Proteomes" id="UP000779900">
    <property type="component" value="Unassembled WGS sequence"/>
</dbReference>
<dbReference type="Gene3D" id="3.40.630.30">
    <property type="match status" value="1"/>
</dbReference>
<dbReference type="InterPro" id="IPR000182">
    <property type="entry name" value="GNAT_dom"/>
</dbReference>
<reference evidence="2" key="1">
    <citation type="submission" date="2019-03" db="EMBL/GenBank/DDBJ databases">
        <title>Lake Tanganyika Metagenome-Assembled Genomes (MAGs).</title>
        <authorList>
            <person name="Tran P."/>
        </authorList>
    </citation>
    <scope>NUCLEOTIDE SEQUENCE</scope>
    <source>
        <strain evidence="2">K_DeepCast_150m_m2_040</strain>
    </source>
</reference>
<dbReference type="InterPro" id="IPR016181">
    <property type="entry name" value="Acyl_CoA_acyltransferase"/>
</dbReference>
<dbReference type="EMBL" id="VGIR01000006">
    <property type="protein sequence ID" value="MBM3330574.1"/>
    <property type="molecule type" value="Genomic_DNA"/>
</dbReference>
<accession>A0A937XE26</accession>
<evidence type="ECO:0000259" key="1">
    <source>
        <dbReference type="PROSITE" id="PS51186"/>
    </source>
</evidence>
<gene>
    <name evidence="2" type="ORF">FJY68_01825</name>
</gene>
<evidence type="ECO:0000313" key="2">
    <source>
        <dbReference type="EMBL" id="MBM3330574.1"/>
    </source>
</evidence>
<name>A0A937XE26_UNCW3</name>
<dbReference type="PROSITE" id="PS51186">
    <property type="entry name" value="GNAT"/>
    <property type="match status" value="1"/>
</dbReference>
<organism evidence="2 3">
    <name type="scientific">candidate division WOR-3 bacterium</name>
    <dbReference type="NCBI Taxonomy" id="2052148"/>
    <lineage>
        <taxon>Bacteria</taxon>
        <taxon>Bacteria division WOR-3</taxon>
    </lineage>
</organism>
<protein>
    <submittedName>
        <fullName evidence="2">Acetyltransferase</fullName>
    </submittedName>
</protein>
<feature type="domain" description="N-acetyltransferase" evidence="1">
    <location>
        <begin position="5"/>
        <end position="165"/>
    </location>
</feature>
<sequence>MAAIVRLLALEARDLGLVERWLRAEHVRRYWGDPAPVAVELSRLPPSARASLIEADGRKVGLIVRQHPTREELDVAGLHDIPETVVDIDIMVGEAAEQNRGVGRAAIRLIANEALADPNVPLVMAATMVENVASRRAFAAAGFSEEREFDDVPYGRCLLMTRRRGAAGGDSPKHRD</sequence>
<dbReference type="Pfam" id="PF13523">
    <property type="entry name" value="Acetyltransf_8"/>
    <property type="match status" value="1"/>
</dbReference>
<proteinExistence type="predicted"/>
<dbReference type="GO" id="GO:0016747">
    <property type="term" value="F:acyltransferase activity, transferring groups other than amino-acyl groups"/>
    <property type="evidence" value="ECO:0007669"/>
    <property type="project" value="InterPro"/>
</dbReference>
<dbReference type="AlphaFoldDB" id="A0A937XE26"/>
<comment type="caution">
    <text evidence="2">The sequence shown here is derived from an EMBL/GenBank/DDBJ whole genome shotgun (WGS) entry which is preliminary data.</text>
</comment>
<evidence type="ECO:0000313" key="3">
    <source>
        <dbReference type="Proteomes" id="UP000779900"/>
    </source>
</evidence>
<dbReference type="SUPFAM" id="SSF55729">
    <property type="entry name" value="Acyl-CoA N-acyltransferases (Nat)"/>
    <property type="match status" value="1"/>
</dbReference>